<gene>
    <name evidence="2" type="ORF">Tci_048912</name>
</gene>
<reference evidence="2" key="1">
    <citation type="journal article" date="2019" name="Sci. Rep.">
        <title>Draft genome of Tanacetum cinerariifolium, the natural source of mosquito coil.</title>
        <authorList>
            <person name="Yamashiro T."/>
            <person name="Shiraishi A."/>
            <person name="Satake H."/>
            <person name="Nakayama K."/>
        </authorList>
    </citation>
    <scope>NUCLEOTIDE SEQUENCE</scope>
</reference>
<organism evidence="2">
    <name type="scientific">Tanacetum cinerariifolium</name>
    <name type="common">Dalmatian daisy</name>
    <name type="synonym">Chrysanthemum cinerariifolium</name>
    <dbReference type="NCBI Taxonomy" id="118510"/>
    <lineage>
        <taxon>Eukaryota</taxon>
        <taxon>Viridiplantae</taxon>
        <taxon>Streptophyta</taxon>
        <taxon>Embryophyta</taxon>
        <taxon>Tracheophyta</taxon>
        <taxon>Spermatophyta</taxon>
        <taxon>Magnoliopsida</taxon>
        <taxon>eudicotyledons</taxon>
        <taxon>Gunneridae</taxon>
        <taxon>Pentapetalae</taxon>
        <taxon>asterids</taxon>
        <taxon>campanulids</taxon>
        <taxon>Asterales</taxon>
        <taxon>Asteraceae</taxon>
        <taxon>Asteroideae</taxon>
        <taxon>Anthemideae</taxon>
        <taxon>Anthemidinae</taxon>
        <taxon>Tanacetum</taxon>
    </lineage>
</organism>
<feature type="region of interest" description="Disordered" evidence="1">
    <location>
        <begin position="58"/>
        <end position="121"/>
    </location>
</feature>
<dbReference type="EMBL" id="BKCJ010007373">
    <property type="protein sequence ID" value="GEU76934.1"/>
    <property type="molecule type" value="Genomic_DNA"/>
</dbReference>
<proteinExistence type="predicted"/>
<dbReference type="AlphaFoldDB" id="A0A6L2MXE4"/>
<name>A0A6L2MXE4_TANCI</name>
<feature type="compositionally biased region" description="Basic and acidic residues" evidence="1">
    <location>
        <begin position="64"/>
        <end position="78"/>
    </location>
</feature>
<comment type="caution">
    <text evidence="2">The sequence shown here is derived from an EMBL/GenBank/DDBJ whole genome shotgun (WGS) entry which is preliminary data.</text>
</comment>
<accession>A0A6L2MXE4</accession>
<feature type="compositionally biased region" description="Polar residues" evidence="1">
    <location>
        <begin position="1"/>
        <end position="11"/>
    </location>
</feature>
<feature type="compositionally biased region" description="Basic and acidic residues" evidence="1">
    <location>
        <begin position="105"/>
        <end position="121"/>
    </location>
</feature>
<feature type="compositionally biased region" description="Basic residues" evidence="1">
    <location>
        <begin position="79"/>
        <end position="88"/>
    </location>
</feature>
<evidence type="ECO:0000256" key="1">
    <source>
        <dbReference type="SAM" id="MobiDB-lite"/>
    </source>
</evidence>
<evidence type="ECO:0000313" key="2">
    <source>
        <dbReference type="EMBL" id="GEU76934.1"/>
    </source>
</evidence>
<feature type="region of interest" description="Disordered" evidence="1">
    <location>
        <begin position="1"/>
        <end position="39"/>
    </location>
</feature>
<protein>
    <submittedName>
        <fullName evidence="2">Uncharacterized protein</fullName>
    </submittedName>
</protein>
<sequence length="586" mass="66351">MSILSPPTSAVRNKVGKGNEQILKPEQAPVRRSPSEREKLKEVKACLNFEGCSRRNSKIQKVSQHFESRTPNVRGEHGRGRRSRRSRSMSRSPEPTSIFSRIRRGRSESPRHRLEGKERKEGGVFNRMRECSSCGALYTTDYCCSEGSFRDKIIYDLDKTPDLSQRSPQNCPKCGNPVDGHYCQRCALLRKKFKEDLNGAHFGYNCPPKVLIIPNPEPLNNQIVKELPPAVPSFDSACYSEDGNSFTYDSPSNLVHDSPTVFNPLLTRYWKIFACYDDDDDDYTIVITHNEPDNSLSMGDEHLDTIPATKSDEFIKSSVENLVPNPSESKGEYECDVPVCEVFTTFSNILFDADYDFYSSDDQSFFDEDILKKIYSNPLFDEEIISMKIDPRHFNAESDLIESLLNHDSSIISSSSKIDSLFDEFAGELTLLKSISPGINENDCDPEEETRFIKRLLYDNSSLRLLEEFIFENSDTAIESFSPSPIPVEDSDSLMEEINLSFTPVDPIPLGIEEDDYVFERDILILEELLSNDSLSLPENESFHFDIPSSSCPPANPPNCNTGILNVIVMGDISKQKVPMPRLMFT</sequence>